<dbReference type="InterPro" id="IPR011343">
    <property type="entry name" value="DeoC"/>
</dbReference>
<dbReference type="PANTHER" id="PTHR10889">
    <property type="entry name" value="DEOXYRIBOSE-PHOSPHATE ALDOLASE"/>
    <property type="match status" value="1"/>
</dbReference>
<evidence type="ECO:0000256" key="3">
    <source>
        <dbReference type="NCBIfam" id="TIGR00126"/>
    </source>
</evidence>
<dbReference type="InterPro" id="IPR013785">
    <property type="entry name" value="Aldolase_TIM"/>
</dbReference>
<name>A0ABW7STA4_9ACTN</name>
<reference evidence="4 5" key="1">
    <citation type="submission" date="2024-10" db="EMBL/GenBank/DDBJ databases">
        <title>The Natural Products Discovery Center: Release of the First 8490 Sequenced Strains for Exploring Actinobacteria Biosynthetic Diversity.</title>
        <authorList>
            <person name="Kalkreuter E."/>
            <person name="Kautsar S.A."/>
            <person name="Yang D."/>
            <person name="Bader C.D."/>
            <person name="Teijaro C.N."/>
            <person name="Fluegel L."/>
            <person name="Davis C.M."/>
            <person name="Simpson J.R."/>
            <person name="Lauterbach L."/>
            <person name="Steele A.D."/>
            <person name="Gui C."/>
            <person name="Meng S."/>
            <person name="Li G."/>
            <person name="Viehrig K."/>
            <person name="Ye F."/>
            <person name="Su P."/>
            <person name="Kiefer A.F."/>
            <person name="Nichols A."/>
            <person name="Cepeda A.J."/>
            <person name="Yan W."/>
            <person name="Fan B."/>
            <person name="Jiang Y."/>
            <person name="Adhikari A."/>
            <person name="Zheng C.-J."/>
            <person name="Schuster L."/>
            <person name="Cowan T.M."/>
            <person name="Smanski M.J."/>
            <person name="Chevrette M.G."/>
            <person name="De Carvalho L.P.S."/>
            <person name="Shen B."/>
        </authorList>
    </citation>
    <scope>NUCLEOTIDE SEQUENCE [LARGE SCALE GENOMIC DNA]</scope>
    <source>
        <strain evidence="4 5">NPDC021253</strain>
    </source>
</reference>
<evidence type="ECO:0000256" key="2">
    <source>
        <dbReference type="ARBA" id="ARBA00023270"/>
    </source>
</evidence>
<organism evidence="4 5">
    <name type="scientific">Micromonospora rubida</name>
    <dbReference type="NCBI Taxonomy" id="2697657"/>
    <lineage>
        <taxon>Bacteria</taxon>
        <taxon>Bacillati</taxon>
        <taxon>Actinomycetota</taxon>
        <taxon>Actinomycetes</taxon>
        <taxon>Micromonosporales</taxon>
        <taxon>Micromonosporaceae</taxon>
        <taxon>Micromonospora</taxon>
    </lineage>
</organism>
<evidence type="ECO:0000256" key="1">
    <source>
        <dbReference type="ARBA" id="ARBA00022490"/>
    </source>
</evidence>
<dbReference type="Proteomes" id="UP001611075">
    <property type="component" value="Unassembled WGS sequence"/>
</dbReference>
<dbReference type="SUPFAM" id="SSF51569">
    <property type="entry name" value="Aldolase"/>
    <property type="match status" value="1"/>
</dbReference>
<dbReference type="InterPro" id="IPR002915">
    <property type="entry name" value="DeoC/FbaB/LacD_aldolase"/>
</dbReference>
<proteinExistence type="predicted"/>
<dbReference type="NCBIfam" id="TIGR00126">
    <property type="entry name" value="deoC"/>
    <property type="match status" value="1"/>
</dbReference>
<dbReference type="EMBL" id="JBIRPU010000026">
    <property type="protein sequence ID" value="MFI0796315.1"/>
    <property type="molecule type" value="Genomic_DNA"/>
</dbReference>
<evidence type="ECO:0000313" key="5">
    <source>
        <dbReference type="Proteomes" id="UP001611075"/>
    </source>
</evidence>
<dbReference type="SMART" id="SM01133">
    <property type="entry name" value="DeoC"/>
    <property type="match status" value="1"/>
</dbReference>
<keyword evidence="5" id="KW-1185">Reference proteome</keyword>
<protein>
    <recommendedName>
        <fullName evidence="3">Deoxyribose-phosphate aldolase</fullName>
        <ecNumber evidence="3">4.1.2.4</ecNumber>
    </recommendedName>
</protein>
<evidence type="ECO:0000313" key="4">
    <source>
        <dbReference type="EMBL" id="MFI0796315.1"/>
    </source>
</evidence>
<dbReference type="PANTHER" id="PTHR10889:SF1">
    <property type="entry name" value="DEOXYRIBOSE-PHOSPHATE ALDOLASE"/>
    <property type="match status" value="1"/>
</dbReference>
<sequence>MSPVEIAGHALARMIDISAVQAQHGRVDVEELAGHALAGDFVAAHVLPSWLPVLRPLLDGSNTNAGSPVGFPSGGSATPVKVTEARWLLDAGVQEMDVVMNVGLVRSGELAAATRDVAAVLEAVDGRVPVKVILEVGLLDESQLRDAARAAVDAGAASLKTGTGWQPRPTTPEHVRVIREIAGAGREIKASGGIRSLAQIHTLLDAGATRFGINTAYAVRLVAQAGEATP</sequence>
<keyword evidence="2" id="KW-0704">Schiff base</keyword>
<dbReference type="PIRSF" id="PIRSF001357">
    <property type="entry name" value="DeoC"/>
    <property type="match status" value="1"/>
</dbReference>
<keyword evidence="1" id="KW-0963">Cytoplasm</keyword>
<dbReference type="RefSeq" id="WP_396684330.1">
    <property type="nucleotide sequence ID" value="NZ_JBIRPU010000026.1"/>
</dbReference>
<gene>
    <name evidence="4" type="primary">deoC</name>
    <name evidence="4" type="ORF">ACH4OY_27060</name>
</gene>
<dbReference type="EC" id="4.1.2.4" evidence="3"/>
<comment type="caution">
    <text evidence="4">The sequence shown here is derived from an EMBL/GenBank/DDBJ whole genome shotgun (WGS) entry which is preliminary data.</text>
</comment>
<keyword evidence="4" id="KW-0456">Lyase</keyword>
<accession>A0ABW7STA4</accession>
<dbReference type="Gene3D" id="3.20.20.70">
    <property type="entry name" value="Aldolase class I"/>
    <property type="match status" value="1"/>
</dbReference>
<dbReference type="GO" id="GO:0004139">
    <property type="term" value="F:deoxyribose-phosphate aldolase activity"/>
    <property type="evidence" value="ECO:0007669"/>
    <property type="project" value="UniProtKB-EC"/>
</dbReference>